<feature type="compositionally biased region" description="Gly residues" evidence="4">
    <location>
        <begin position="605"/>
        <end position="624"/>
    </location>
</feature>
<evidence type="ECO:0000256" key="1">
    <source>
        <dbReference type="ARBA" id="ARBA00004442"/>
    </source>
</evidence>
<dbReference type="InterPro" id="IPR036942">
    <property type="entry name" value="Beta-barrel_TonB_sf"/>
</dbReference>
<dbReference type="SUPFAM" id="SSF56935">
    <property type="entry name" value="Porins"/>
    <property type="match status" value="2"/>
</dbReference>
<dbReference type="PANTHER" id="PTHR47234">
    <property type="match status" value="1"/>
</dbReference>
<evidence type="ECO:0000313" key="7">
    <source>
        <dbReference type="Proteomes" id="UP000430272"/>
    </source>
</evidence>
<dbReference type="InterPro" id="IPR037066">
    <property type="entry name" value="Plug_dom_sf"/>
</dbReference>
<comment type="caution">
    <text evidence="6">The sequence shown here is derived from an EMBL/GenBank/DDBJ whole genome shotgun (WGS) entry which is preliminary data.</text>
</comment>
<keyword evidence="7" id="KW-1185">Reference proteome</keyword>
<feature type="region of interest" description="Disordered" evidence="4">
    <location>
        <begin position="747"/>
        <end position="773"/>
    </location>
</feature>
<evidence type="ECO:0000256" key="2">
    <source>
        <dbReference type="ARBA" id="ARBA00023136"/>
    </source>
</evidence>
<dbReference type="Gene3D" id="2.170.130.10">
    <property type="entry name" value="TonB-dependent receptor, plug domain"/>
    <property type="match status" value="1"/>
</dbReference>
<accession>A0A844Y7R9</accession>
<evidence type="ECO:0008006" key="8">
    <source>
        <dbReference type="Google" id="ProtNLM"/>
    </source>
</evidence>
<dbReference type="GO" id="GO:0009279">
    <property type="term" value="C:cell outer membrane"/>
    <property type="evidence" value="ECO:0007669"/>
    <property type="project" value="UniProtKB-SubCell"/>
</dbReference>
<feature type="chain" id="PRO_5032470323" description="TonB-dependent receptor" evidence="5">
    <location>
        <begin position="28"/>
        <end position="936"/>
    </location>
</feature>
<keyword evidence="3" id="KW-0998">Cell outer membrane</keyword>
<keyword evidence="5" id="KW-0732">Signal</keyword>
<evidence type="ECO:0000256" key="3">
    <source>
        <dbReference type="ARBA" id="ARBA00023237"/>
    </source>
</evidence>
<keyword evidence="2" id="KW-0472">Membrane</keyword>
<dbReference type="OrthoDB" id="7224136at2"/>
<organism evidence="6 7">
    <name type="scientific">Qipengyuania pelagi</name>
    <dbReference type="NCBI Taxonomy" id="994320"/>
    <lineage>
        <taxon>Bacteria</taxon>
        <taxon>Pseudomonadati</taxon>
        <taxon>Pseudomonadota</taxon>
        <taxon>Alphaproteobacteria</taxon>
        <taxon>Sphingomonadales</taxon>
        <taxon>Erythrobacteraceae</taxon>
        <taxon>Qipengyuania</taxon>
    </lineage>
</organism>
<evidence type="ECO:0000256" key="5">
    <source>
        <dbReference type="SAM" id="SignalP"/>
    </source>
</evidence>
<gene>
    <name evidence="6" type="ORF">GRI47_07625</name>
</gene>
<reference evidence="6 7" key="1">
    <citation type="submission" date="2019-12" db="EMBL/GenBank/DDBJ databases">
        <title>Genomic-based taxomic classification of the family Erythrobacteraceae.</title>
        <authorList>
            <person name="Xu L."/>
        </authorList>
    </citation>
    <scope>NUCLEOTIDE SEQUENCE [LARGE SCALE GENOMIC DNA]</scope>
    <source>
        <strain evidence="6 7">JCM 17468</strain>
    </source>
</reference>
<sequence>MQSSTYASTLALAAAFMAAMGPQPLLAQDAAPPENEEADRAEGQIDIDPENLIVVTAPRLRGQLDVEQPPIAEFNAEDIAAFGAGSIADVLEAIAPATQSGARGGRGGGRPVFLVNGIRVSSPREFSNYPPEAIEKVEVFPEEVAQRFGYSADQRVVNIILKNNFQAVTAEVEYEQPDRGGFSRNEQEATYLRIGEKGRLNFNVEIEDTSLLTEGERGLTIAGSEDEAFFRSLIADSMSAEATANYVRAFMDSGASLSLNGAYNHSESLSLSGLVPGTIDPIERRSNTDTGSFGTTLSGVLGDWRSTFTADAVVADTQTEIDRRDGTGFDVANSRTWSFVNKATFIGNPLELPAGEVTTTLDLGFDWKRIESSDTRADSDLGLTRRRLNGGVNLSVPIAERGGFLGAIGGLSANLTAGIEDLSDFGALTNWSAGLTWAPFDNLTLSATRINREVAPTLTELGSPRIDEFNVPVFDYARGNTEFVTLITGGNPNLRAETQADWKFSANYELPFWENTRVSVDYGINRSDDVTATPGFGAAFEQAFPDRVQRDAAGTLLAIDRRPLTLFETRSRVLSFGINTRGEIGKAPEPREERGGPPAAAGAASGQGGGQARGQSGGQNGVQGGAVMMMDPARMEAIRAAFCNAPEGEMPDLSQIPEQFRDRLMDADGNPDPEKIAQARARFCGEQASQDSERFAAMRTAICADPPNLDGLPEAMLARLENEAGEIDPEKLAAVRARMCSADGALGAGQNAGEASSQPAARRGGGRRGMFGGNPEDTRARYFLSLNHNITLENEVLLSQNGPLFDQLDGDVLSGGAIPQHTARLEGGIFKQGYGMRLSGNYIGEARLNGSGLPGSSDLFYGDLATVDIRLFADLGQVLKKDDGWFDGLRVSFRVDNVFDSRRRVEDEDGVVPDAFQPFRIDPTGRYIGVDLRKAF</sequence>
<proteinExistence type="predicted"/>
<comment type="subcellular location">
    <subcellularLocation>
        <location evidence="1">Cell outer membrane</location>
    </subcellularLocation>
</comment>
<dbReference type="Proteomes" id="UP000430272">
    <property type="component" value="Unassembled WGS sequence"/>
</dbReference>
<dbReference type="AlphaFoldDB" id="A0A844Y7R9"/>
<dbReference type="PANTHER" id="PTHR47234:SF3">
    <property type="entry name" value="SECRETIN_TONB SHORT N-TERMINAL DOMAIN-CONTAINING PROTEIN"/>
    <property type="match status" value="1"/>
</dbReference>
<protein>
    <recommendedName>
        <fullName evidence="8">TonB-dependent receptor</fullName>
    </recommendedName>
</protein>
<evidence type="ECO:0000256" key="4">
    <source>
        <dbReference type="SAM" id="MobiDB-lite"/>
    </source>
</evidence>
<evidence type="ECO:0000313" key="6">
    <source>
        <dbReference type="EMBL" id="MXO53876.1"/>
    </source>
</evidence>
<dbReference type="RefSeq" id="WP_160660682.1">
    <property type="nucleotide sequence ID" value="NZ_BAABDV010000001.1"/>
</dbReference>
<feature type="signal peptide" evidence="5">
    <location>
        <begin position="1"/>
        <end position="27"/>
    </location>
</feature>
<feature type="region of interest" description="Disordered" evidence="4">
    <location>
        <begin position="581"/>
        <end position="625"/>
    </location>
</feature>
<dbReference type="EMBL" id="WTYD01000001">
    <property type="protein sequence ID" value="MXO53876.1"/>
    <property type="molecule type" value="Genomic_DNA"/>
</dbReference>
<feature type="compositionally biased region" description="Basic and acidic residues" evidence="4">
    <location>
        <begin position="583"/>
        <end position="595"/>
    </location>
</feature>
<dbReference type="Gene3D" id="2.40.170.20">
    <property type="entry name" value="TonB-dependent receptor, beta-barrel domain"/>
    <property type="match status" value="2"/>
</dbReference>
<name>A0A844Y7R9_9SPHN</name>